<accession>A0A2C9VUR3</accession>
<sequence length="109" mass="13026">MRHSLDVRNQVCEAYLLKGSCQPCSHKFSQRVDGNRNKRFIVSWFDEFGNLLEYSITKDATYCLYCYLFLSGRSERGHDSFVTEGFTNRRKKERLREHVGDHCNWEMYL</sequence>
<feature type="domain" description="TTF-type" evidence="1">
    <location>
        <begin position="36"/>
        <end position="106"/>
    </location>
</feature>
<name>A0A2C9VUR3_MANES</name>
<evidence type="ECO:0000259" key="1">
    <source>
        <dbReference type="SMART" id="SM00597"/>
    </source>
</evidence>
<organism evidence="2">
    <name type="scientific">Manihot esculenta</name>
    <name type="common">Cassava</name>
    <name type="synonym">Jatropha manihot</name>
    <dbReference type="NCBI Taxonomy" id="3983"/>
    <lineage>
        <taxon>Eukaryota</taxon>
        <taxon>Viridiplantae</taxon>
        <taxon>Streptophyta</taxon>
        <taxon>Embryophyta</taxon>
        <taxon>Tracheophyta</taxon>
        <taxon>Spermatophyta</taxon>
        <taxon>Magnoliopsida</taxon>
        <taxon>eudicotyledons</taxon>
        <taxon>Gunneridae</taxon>
        <taxon>Pentapetalae</taxon>
        <taxon>rosids</taxon>
        <taxon>fabids</taxon>
        <taxon>Malpighiales</taxon>
        <taxon>Euphorbiaceae</taxon>
        <taxon>Crotonoideae</taxon>
        <taxon>Manihoteae</taxon>
        <taxon>Manihot</taxon>
    </lineage>
</organism>
<protein>
    <recommendedName>
        <fullName evidence="1">TTF-type domain-containing protein</fullName>
    </recommendedName>
</protein>
<dbReference type="EMBL" id="CM004391">
    <property type="protein sequence ID" value="OAY48891.1"/>
    <property type="molecule type" value="Genomic_DNA"/>
</dbReference>
<gene>
    <name evidence="2" type="ORF">MANES_05G013200</name>
</gene>
<dbReference type="SMART" id="SM00597">
    <property type="entry name" value="ZnF_TTF"/>
    <property type="match status" value="1"/>
</dbReference>
<evidence type="ECO:0000313" key="2">
    <source>
        <dbReference type="EMBL" id="OAY48891.1"/>
    </source>
</evidence>
<proteinExistence type="predicted"/>
<dbReference type="InterPro" id="IPR006580">
    <property type="entry name" value="Znf_TTF"/>
</dbReference>
<dbReference type="AlphaFoldDB" id="A0A2C9VUR3"/>
<reference evidence="2" key="1">
    <citation type="submission" date="2016-02" db="EMBL/GenBank/DDBJ databases">
        <title>WGS assembly of Manihot esculenta.</title>
        <authorList>
            <person name="Bredeson J.V."/>
            <person name="Prochnik S.E."/>
            <person name="Lyons J.B."/>
            <person name="Schmutz J."/>
            <person name="Grimwood J."/>
            <person name="Vrebalov J."/>
            <person name="Bart R.S."/>
            <person name="Amuge T."/>
            <person name="Ferguson M.E."/>
            <person name="Green R."/>
            <person name="Putnam N."/>
            <person name="Stites J."/>
            <person name="Rounsley S."/>
            <person name="Rokhsar D.S."/>
        </authorList>
    </citation>
    <scope>NUCLEOTIDE SEQUENCE [LARGE SCALE GENOMIC DNA]</scope>
    <source>
        <tissue evidence="2">Leaf</tissue>
    </source>
</reference>